<proteinExistence type="predicted"/>
<accession>A0A0W8F8D7</accession>
<evidence type="ECO:0000313" key="1">
    <source>
        <dbReference type="EMBL" id="KUG17158.1"/>
    </source>
</evidence>
<comment type="caution">
    <text evidence="1">The sequence shown here is derived from an EMBL/GenBank/DDBJ whole genome shotgun (WGS) entry which is preliminary data.</text>
</comment>
<organism evidence="1">
    <name type="scientific">hydrocarbon metagenome</name>
    <dbReference type="NCBI Taxonomy" id="938273"/>
    <lineage>
        <taxon>unclassified sequences</taxon>
        <taxon>metagenomes</taxon>
        <taxon>ecological metagenomes</taxon>
    </lineage>
</organism>
<sequence length="562" mass="62773">MIIGKSRIGIGRLGIASTGAEELAALANITILDRRSLWMQANMNIVGVHMLYTHANMDIDPYNHRQILANMSIIGRIPIQTLANMSISDREVRSVSTNLSIIAVRYHQTLAAMSILGYATKSTLAGMTISGDVDHSIFSNINIAEYGELFADASISISDSLDIYTSTNINISDLRACTMPASMTILDKHYWAIGPEGAVLDLSGKVADPKPDGFGIETARLGLPEGRRVSIKDKGIKGGEYMFHVYFNNDTERLAFQRIVNNDAENYVLHIGRSDRFYYVKKIATNPEKIKTARGPVQRVTCWMEDPCMYDSWDQGLLFGVSALPWEDAYKYNHGTAPAPILFKIGGFHSGGLQLTHPSIKALNGSEESNLYIGPGLLSNEYVELTLDGWHKRYLRHTYADDYSTNNYWQYDVIQEGCVLANGQVSVPAGRWFYYKFQGHPLKDDIELIATISKSGSPQIQFSIDGANWQTAVDAEEIENGTKKYYLTGTEKLQTVYVRFYSPSGSSMTIQDVAFAFDRDISSQYDQLPVCPTQEYRKLRIEGSGSSRAKIQTSFRSRWHAQ</sequence>
<dbReference type="AlphaFoldDB" id="A0A0W8F8D7"/>
<name>A0A0W8F8D7_9ZZZZ</name>
<gene>
    <name evidence="1" type="ORF">ASZ90_013161</name>
</gene>
<reference evidence="1" key="1">
    <citation type="journal article" date="2015" name="Proc. Natl. Acad. Sci. U.S.A.">
        <title>Networks of energetic and metabolic interactions define dynamics in microbial communities.</title>
        <authorList>
            <person name="Embree M."/>
            <person name="Liu J.K."/>
            <person name="Al-Bassam M.M."/>
            <person name="Zengler K."/>
        </authorList>
    </citation>
    <scope>NUCLEOTIDE SEQUENCE</scope>
</reference>
<dbReference type="EMBL" id="LNQE01001460">
    <property type="protein sequence ID" value="KUG17158.1"/>
    <property type="molecule type" value="Genomic_DNA"/>
</dbReference>
<protein>
    <submittedName>
        <fullName evidence="1">Uncharacterized protein</fullName>
    </submittedName>
</protein>